<dbReference type="CDD" id="cd08998">
    <property type="entry name" value="GH43_Arb43a-like"/>
    <property type="match status" value="1"/>
</dbReference>
<comment type="similarity">
    <text evidence="2 5">Belongs to the glycosyl hydrolase 43 family.</text>
</comment>
<gene>
    <name evidence="9" type="ORF">ACFFTR_22320</name>
</gene>
<dbReference type="InterPro" id="IPR001919">
    <property type="entry name" value="CBD2"/>
</dbReference>
<evidence type="ECO:0000256" key="2">
    <source>
        <dbReference type="ARBA" id="ARBA00009865"/>
    </source>
</evidence>
<feature type="signal peptide" evidence="7">
    <location>
        <begin position="1"/>
        <end position="29"/>
    </location>
</feature>
<dbReference type="InterPro" id="IPR023296">
    <property type="entry name" value="Glyco_hydro_beta-prop_sf"/>
</dbReference>
<dbReference type="InterPro" id="IPR008965">
    <property type="entry name" value="CBM2/CBM3_carb-bd_dom_sf"/>
</dbReference>
<evidence type="ECO:0000313" key="10">
    <source>
        <dbReference type="Proteomes" id="UP001589608"/>
    </source>
</evidence>
<feature type="region of interest" description="Disordered" evidence="6">
    <location>
        <begin position="142"/>
        <end position="190"/>
    </location>
</feature>
<dbReference type="Pfam" id="PF00553">
    <property type="entry name" value="CBM_2"/>
    <property type="match status" value="1"/>
</dbReference>
<dbReference type="InterPro" id="IPR050727">
    <property type="entry name" value="GH43_arabinanases"/>
</dbReference>
<evidence type="ECO:0000256" key="3">
    <source>
        <dbReference type="ARBA" id="ARBA00022801"/>
    </source>
</evidence>
<evidence type="ECO:0000256" key="6">
    <source>
        <dbReference type="SAM" id="MobiDB-lite"/>
    </source>
</evidence>
<keyword evidence="4 5" id="KW-0326">Glycosidase</keyword>
<comment type="caution">
    <text evidence="9">The sequence shown here is derived from an EMBL/GenBank/DDBJ whole genome shotgun (WGS) entry which is preliminary data.</text>
</comment>
<keyword evidence="3 5" id="KW-0378">Hydrolase</keyword>
<dbReference type="SMART" id="SM00637">
    <property type="entry name" value="CBD_II"/>
    <property type="match status" value="1"/>
</dbReference>
<name>A0ABV5MAD4_9ACTN</name>
<organism evidence="9 10">
    <name type="scientific">Dactylosporangium vinaceum</name>
    <dbReference type="NCBI Taxonomy" id="53362"/>
    <lineage>
        <taxon>Bacteria</taxon>
        <taxon>Bacillati</taxon>
        <taxon>Actinomycetota</taxon>
        <taxon>Actinomycetes</taxon>
        <taxon>Micromonosporales</taxon>
        <taxon>Micromonosporaceae</taxon>
        <taxon>Dactylosporangium</taxon>
    </lineage>
</organism>
<dbReference type="SUPFAM" id="SSF49384">
    <property type="entry name" value="Carbohydrate-binding domain"/>
    <property type="match status" value="1"/>
</dbReference>
<dbReference type="Proteomes" id="UP001589608">
    <property type="component" value="Unassembled WGS sequence"/>
</dbReference>
<dbReference type="Pfam" id="PF04616">
    <property type="entry name" value="Glyco_hydro_43"/>
    <property type="match status" value="1"/>
</dbReference>
<evidence type="ECO:0000256" key="1">
    <source>
        <dbReference type="ARBA" id="ARBA00004834"/>
    </source>
</evidence>
<reference evidence="9 10" key="1">
    <citation type="submission" date="2024-09" db="EMBL/GenBank/DDBJ databases">
        <authorList>
            <person name="Sun Q."/>
            <person name="Mori K."/>
        </authorList>
    </citation>
    <scope>NUCLEOTIDE SEQUENCE [LARGE SCALE GENOMIC DNA]</scope>
    <source>
        <strain evidence="9 10">JCM 3307</strain>
    </source>
</reference>
<sequence>MLARSRRLTAALAASAAAGGIITWGVAGAGPASAAAGCRVDYKVTNQWQGGFGADVTVTNLGDPISGWALTWTYTAGQSVAQAWNAAVTQSGTTVTAKNVDYNANLAIGGTANFGFNGAWNNATNPVPAAFALNGVACTGAPATGSPAPSRSTGSSPSASASPSRSTGPSPSQSASYPPPPSSYPAPMYVAGDTGVHDPTIVKRPEGGYIIAYTGTNIALKTSTDRVTWRNAGAAFPSGASWTLPYTGNSPSLWAPDISYRNGRYVMYYAASTFGSNHSAIFLATSPTGASGSWTNQGLVIESRTSDNFNAIDPNLYVDDQGRWWLSFGSFWSGIKLVQLDPATGKRSDSTIRAIAGRGGGAIEAPFVFKHGAYYYQYVSFDLCCKGASSTYRVMVGRSTSPTGPFLDRSGKDMNSGGGTEILAGHGGIHGPGHEAVLADTDGDYLVYHYYADSGASYLGINHIGYDGGGWPYVY</sequence>
<dbReference type="InterPro" id="IPR006710">
    <property type="entry name" value="Glyco_hydro_43"/>
</dbReference>
<evidence type="ECO:0000259" key="8">
    <source>
        <dbReference type="PROSITE" id="PS51173"/>
    </source>
</evidence>
<proteinExistence type="inferred from homology"/>
<evidence type="ECO:0000256" key="7">
    <source>
        <dbReference type="SAM" id="SignalP"/>
    </source>
</evidence>
<feature type="domain" description="CBM2" evidence="8">
    <location>
        <begin position="31"/>
        <end position="141"/>
    </location>
</feature>
<feature type="compositionally biased region" description="Low complexity" evidence="6">
    <location>
        <begin position="144"/>
        <end position="176"/>
    </location>
</feature>
<dbReference type="Gene3D" id="2.60.40.290">
    <property type="match status" value="1"/>
</dbReference>
<protein>
    <submittedName>
        <fullName evidence="9">Family 43 glycosylhydrolase</fullName>
    </submittedName>
</protein>
<dbReference type="EMBL" id="JBHMCA010000043">
    <property type="protein sequence ID" value="MFB9445825.1"/>
    <property type="molecule type" value="Genomic_DNA"/>
</dbReference>
<dbReference type="InterPro" id="IPR012291">
    <property type="entry name" value="CBM2_carb-bd_dom_sf"/>
</dbReference>
<dbReference type="PROSITE" id="PS51173">
    <property type="entry name" value="CBM2"/>
    <property type="match status" value="1"/>
</dbReference>
<evidence type="ECO:0000313" key="9">
    <source>
        <dbReference type="EMBL" id="MFB9445825.1"/>
    </source>
</evidence>
<comment type="pathway">
    <text evidence="1">Glycan metabolism; L-arabinan degradation.</text>
</comment>
<dbReference type="PANTHER" id="PTHR43301">
    <property type="entry name" value="ARABINAN ENDO-1,5-ALPHA-L-ARABINOSIDASE"/>
    <property type="match status" value="1"/>
</dbReference>
<evidence type="ECO:0000256" key="4">
    <source>
        <dbReference type="ARBA" id="ARBA00023295"/>
    </source>
</evidence>
<keyword evidence="7" id="KW-0732">Signal</keyword>
<accession>A0ABV5MAD4</accession>
<dbReference type="Gene3D" id="2.115.10.20">
    <property type="entry name" value="Glycosyl hydrolase domain, family 43"/>
    <property type="match status" value="1"/>
</dbReference>
<evidence type="ECO:0000256" key="5">
    <source>
        <dbReference type="RuleBase" id="RU361187"/>
    </source>
</evidence>
<dbReference type="SUPFAM" id="SSF75005">
    <property type="entry name" value="Arabinanase/levansucrase/invertase"/>
    <property type="match status" value="1"/>
</dbReference>
<keyword evidence="10" id="KW-1185">Reference proteome</keyword>
<dbReference type="PANTHER" id="PTHR43301:SF3">
    <property type="entry name" value="ARABINAN ENDO-1,5-ALPHA-L-ARABINOSIDASE A-RELATED"/>
    <property type="match status" value="1"/>
</dbReference>
<feature type="chain" id="PRO_5047459279" evidence="7">
    <location>
        <begin position="30"/>
        <end position="475"/>
    </location>
</feature>
<dbReference type="RefSeq" id="WP_223093106.1">
    <property type="nucleotide sequence ID" value="NZ_CP061913.1"/>
</dbReference>